<evidence type="ECO:0000313" key="2">
    <source>
        <dbReference type="Proteomes" id="UP000784294"/>
    </source>
</evidence>
<keyword evidence="2" id="KW-1185">Reference proteome</keyword>
<name>A0A3S5A732_9PLAT</name>
<accession>A0A3S5A732</accession>
<sequence>MLSAHRSAVRDQLAANGDVSSFTSARSSTCNPVVAGPDVSRAFLREAFFTRKTAVLGLHYTYPGLLLAVGPYNQV</sequence>
<evidence type="ECO:0000313" key="1">
    <source>
        <dbReference type="EMBL" id="VEL29533.1"/>
    </source>
</evidence>
<dbReference type="Proteomes" id="UP000784294">
    <property type="component" value="Unassembled WGS sequence"/>
</dbReference>
<dbReference type="AlphaFoldDB" id="A0A3S5A732"/>
<gene>
    <name evidence="1" type="ORF">PXEA_LOCUS22973</name>
</gene>
<organism evidence="1 2">
    <name type="scientific">Protopolystoma xenopodis</name>
    <dbReference type="NCBI Taxonomy" id="117903"/>
    <lineage>
        <taxon>Eukaryota</taxon>
        <taxon>Metazoa</taxon>
        <taxon>Spiralia</taxon>
        <taxon>Lophotrochozoa</taxon>
        <taxon>Platyhelminthes</taxon>
        <taxon>Monogenea</taxon>
        <taxon>Polyopisthocotylea</taxon>
        <taxon>Polystomatidea</taxon>
        <taxon>Polystomatidae</taxon>
        <taxon>Protopolystoma</taxon>
    </lineage>
</organism>
<comment type="caution">
    <text evidence="1">The sequence shown here is derived from an EMBL/GenBank/DDBJ whole genome shotgun (WGS) entry which is preliminary data.</text>
</comment>
<reference evidence="1" key="1">
    <citation type="submission" date="2018-11" db="EMBL/GenBank/DDBJ databases">
        <authorList>
            <consortium name="Pathogen Informatics"/>
        </authorList>
    </citation>
    <scope>NUCLEOTIDE SEQUENCE</scope>
</reference>
<dbReference type="EMBL" id="CAAALY010104043">
    <property type="protein sequence ID" value="VEL29533.1"/>
    <property type="molecule type" value="Genomic_DNA"/>
</dbReference>
<proteinExistence type="predicted"/>
<protein>
    <submittedName>
        <fullName evidence="1">Uncharacterized protein</fullName>
    </submittedName>
</protein>